<accession>A0ABV5I369</accession>
<name>A0ABV5I369_9RHOB</name>
<organism evidence="1 2">
    <name type="scientific">Roseovarius ramblicola</name>
    <dbReference type="NCBI Taxonomy" id="2022336"/>
    <lineage>
        <taxon>Bacteria</taxon>
        <taxon>Pseudomonadati</taxon>
        <taxon>Pseudomonadota</taxon>
        <taxon>Alphaproteobacteria</taxon>
        <taxon>Rhodobacterales</taxon>
        <taxon>Roseobacteraceae</taxon>
        <taxon>Roseovarius</taxon>
    </lineage>
</organism>
<dbReference type="PANTHER" id="PTHR35841:SF1">
    <property type="entry name" value="PHOSPHONATES-BINDING PERIPLASMIC PROTEIN"/>
    <property type="match status" value="1"/>
</dbReference>
<dbReference type="Gene3D" id="3.40.190.10">
    <property type="entry name" value="Periplasmic binding protein-like II"/>
    <property type="match status" value="1"/>
</dbReference>
<sequence>MIASLPMYDRPETAAANDRLWQGVRTRLGEGPERLTREGDLWDHWQSPDLLLSQTCGLPYRSRLYDKVNLVGPPVCDLPDCPPGHYYSVFVARRDDPRDDPREFAGAVLAYNDALSQSGWAAPQAWAAERGFAFTETLRTGAHAASARAVAEGRADIAALDALSWRFMARTDRFARDLRVVGRTDPTPALPWITAATRDPAPIRAALSAALAAMTREDRDTLGISGLARIAPEAYLALPIPAPPASELT</sequence>
<dbReference type="SUPFAM" id="SSF53850">
    <property type="entry name" value="Periplasmic binding protein-like II"/>
    <property type="match status" value="1"/>
</dbReference>
<protein>
    <submittedName>
        <fullName evidence="1">Phosphate/phosphite/phosphonate ABC transporter substrate-binding protein</fullName>
    </submittedName>
</protein>
<dbReference type="Pfam" id="PF12974">
    <property type="entry name" value="Phosphonate-bd"/>
    <property type="match status" value="1"/>
</dbReference>
<proteinExistence type="predicted"/>
<evidence type="ECO:0000313" key="2">
    <source>
        <dbReference type="Proteomes" id="UP001589670"/>
    </source>
</evidence>
<reference evidence="1 2" key="1">
    <citation type="submission" date="2024-09" db="EMBL/GenBank/DDBJ databases">
        <authorList>
            <person name="Sun Q."/>
            <person name="Mori K."/>
        </authorList>
    </citation>
    <scope>NUCLEOTIDE SEQUENCE [LARGE SCALE GENOMIC DNA]</scope>
    <source>
        <strain evidence="1 2">CECT 9424</strain>
    </source>
</reference>
<dbReference type="EMBL" id="JBHMEC010000017">
    <property type="protein sequence ID" value="MFB9150744.1"/>
    <property type="molecule type" value="Genomic_DNA"/>
</dbReference>
<comment type="caution">
    <text evidence="1">The sequence shown here is derived from an EMBL/GenBank/DDBJ whole genome shotgun (WGS) entry which is preliminary data.</text>
</comment>
<keyword evidence="2" id="KW-1185">Reference proteome</keyword>
<dbReference type="PANTHER" id="PTHR35841">
    <property type="entry name" value="PHOSPHONATES-BINDING PERIPLASMIC PROTEIN"/>
    <property type="match status" value="1"/>
</dbReference>
<dbReference type="Proteomes" id="UP001589670">
    <property type="component" value="Unassembled WGS sequence"/>
</dbReference>
<gene>
    <name evidence="1" type="ORF">ACFFU4_13395</name>
</gene>
<evidence type="ECO:0000313" key="1">
    <source>
        <dbReference type="EMBL" id="MFB9150744.1"/>
    </source>
</evidence>